<dbReference type="SUPFAM" id="SSF56349">
    <property type="entry name" value="DNA breaking-rejoining enzymes"/>
    <property type="match status" value="1"/>
</dbReference>
<reference evidence="4 5" key="1">
    <citation type="submission" date="2021-03" db="EMBL/GenBank/DDBJ databases">
        <authorList>
            <person name="Kanchanasin P."/>
            <person name="Saeng-In P."/>
            <person name="Phongsopitanun W."/>
            <person name="Yuki M."/>
            <person name="Kudo T."/>
            <person name="Ohkuma M."/>
            <person name="Tanasupawat S."/>
        </authorList>
    </citation>
    <scope>NUCLEOTIDE SEQUENCE [LARGE SCALE GENOMIC DNA]</scope>
    <source>
        <strain evidence="4 5">L46</strain>
    </source>
</reference>
<feature type="compositionally biased region" description="Low complexity" evidence="2">
    <location>
        <begin position="126"/>
        <end position="141"/>
    </location>
</feature>
<organism evidence="4 5">
    <name type="scientific">Actinomadura nitritigenes</name>
    <dbReference type="NCBI Taxonomy" id="134602"/>
    <lineage>
        <taxon>Bacteria</taxon>
        <taxon>Bacillati</taxon>
        <taxon>Actinomycetota</taxon>
        <taxon>Actinomycetes</taxon>
        <taxon>Streptosporangiales</taxon>
        <taxon>Thermomonosporaceae</taxon>
        <taxon>Actinomadura</taxon>
    </lineage>
</organism>
<name>A0ABS3R6F4_9ACTN</name>
<evidence type="ECO:0000256" key="2">
    <source>
        <dbReference type="SAM" id="MobiDB-lite"/>
    </source>
</evidence>
<keyword evidence="5" id="KW-1185">Reference proteome</keyword>
<dbReference type="EMBL" id="JAGEOK010000019">
    <property type="protein sequence ID" value="MBO2441412.1"/>
    <property type="molecule type" value="Genomic_DNA"/>
</dbReference>
<accession>A0ABS3R6F4</accession>
<evidence type="ECO:0000259" key="3">
    <source>
        <dbReference type="PROSITE" id="PS51898"/>
    </source>
</evidence>
<feature type="domain" description="Tyr recombinase" evidence="3">
    <location>
        <begin position="1"/>
        <end position="155"/>
    </location>
</feature>
<dbReference type="Gene3D" id="1.10.443.10">
    <property type="entry name" value="Intergrase catalytic core"/>
    <property type="match status" value="1"/>
</dbReference>
<dbReference type="RefSeq" id="WP_208269779.1">
    <property type="nucleotide sequence ID" value="NZ_BAAAGM010000070.1"/>
</dbReference>
<evidence type="ECO:0000313" key="4">
    <source>
        <dbReference type="EMBL" id="MBO2441412.1"/>
    </source>
</evidence>
<dbReference type="Pfam" id="PF00589">
    <property type="entry name" value="Phage_integrase"/>
    <property type="match status" value="1"/>
</dbReference>
<proteinExistence type="predicted"/>
<dbReference type="PROSITE" id="PS51898">
    <property type="entry name" value="TYR_RECOMBINASE"/>
    <property type="match status" value="1"/>
</dbReference>
<sequence>MSGIRTEEARTLRWTDVDLDKAVVYVLRADRHRGDTRTRRPRRGLSIAQVAVAALAAHKARQAGERLAMGEPWHENDLLFRHRDGTALDADQVRTEFQKITTVAGLDDRWVPRELRHTFVSLLRITRSPSRGSPPSSATPTRGPPRPCTGTGSDP</sequence>
<dbReference type="InterPro" id="IPR013762">
    <property type="entry name" value="Integrase-like_cat_sf"/>
</dbReference>
<gene>
    <name evidence="4" type="ORF">J4557_28205</name>
</gene>
<dbReference type="InterPro" id="IPR002104">
    <property type="entry name" value="Integrase_catalytic"/>
</dbReference>
<dbReference type="InterPro" id="IPR011010">
    <property type="entry name" value="DNA_brk_join_enz"/>
</dbReference>
<keyword evidence="1" id="KW-0233">DNA recombination</keyword>
<evidence type="ECO:0000313" key="5">
    <source>
        <dbReference type="Proteomes" id="UP000666915"/>
    </source>
</evidence>
<dbReference type="Proteomes" id="UP000666915">
    <property type="component" value="Unassembled WGS sequence"/>
</dbReference>
<protein>
    <submittedName>
        <fullName evidence="4">Tyrosine-type recombinase/integrase</fullName>
    </submittedName>
</protein>
<comment type="caution">
    <text evidence="4">The sequence shown here is derived from an EMBL/GenBank/DDBJ whole genome shotgun (WGS) entry which is preliminary data.</text>
</comment>
<feature type="region of interest" description="Disordered" evidence="2">
    <location>
        <begin position="126"/>
        <end position="155"/>
    </location>
</feature>
<evidence type="ECO:0000256" key="1">
    <source>
        <dbReference type="ARBA" id="ARBA00023172"/>
    </source>
</evidence>